<gene>
    <name evidence="1" type="ORF">SAMN05660686_04546</name>
</gene>
<evidence type="ECO:0000313" key="1">
    <source>
        <dbReference type="EMBL" id="SDG47471.1"/>
    </source>
</evidence>
<dbReference type="RefSeq" id="WP_093154083.1">
    <property type="nucleotide sequence ID" value="NZ_FNBW01000018.1"/>
</dbReference>
<organism evidence="1 2">
    <name type="scientific">Thalassobaculum litoreum DSM 18839</name>
    <dbReference type="NCBI Taxonomy" id="1123362"/>
    <lineage>
        <taxon>Bacteria</taxon>
        <taxon>Pseudomonadati</taxon>
        <taxon>Pseudomonadota</taxon>
        <taxon>Alphaproteobacteria</taxon>
        <taxon>Rhodospirillales</taxon>
        <taxon>Thalassobaculaceae</taxon>
        <taxon>Thalassobaculum</taxon>
    </lineage>
</organism>
<name>A0A8G2BM05_9PROT</name>
<comment type="caution">
    <text evidence="1">The sequence shown here is derived from an EMBL/GenBank/DDBJ whole genome shotgun (WGS) entry which is preliminary data.</text>
</comment>
<accession>A0A8G2BM05</accession>
<sequence length="537" mass="60010">MTPPAGASPERLRQVRDLLDTLRQSAGRDDSALKTLFILWLDHTAMITLLNLVVVMAGGRSLDQRGGIVAGMFQRVNPPHAAANIFLTNFARWKNGERSASLDLLGMQEGPGQKLAAVFFSFMTTGAISQTSGSVLGDFRNAIEGIRATLPPMRNAGLLEEADRLEMFWAAVEHQMRSAEETLVLSPGYFLNVGHCVVAAALVETLRGDGFGPRKVAAIPGRFHNAFLSTRILTRLDPEVPPNHRFGEIADGAKSFFLKDHRLAHVMKLLSEAGRVWSEGRRPFLTLEPEVIERGYAVLAEYGVEPGDRIVTMHVREPGFHAESLAARFRDTEYYGMRNGSIDSYREAIDAVIDNGGVVIRLGDTSMTPLGTRPGFIDYPFTEHKSDWMDIFLASQCHYHLGTASGMSYVPMLFGRPVAFTNYITLVNICDTPNVLTVFKPLFDVDGNIVPFETFATRFPRLANDKELEFHAIYHEISRPEDILEAVQLMERHADRETGLLDLPDSDFEEAQRRFGQSPLRMRPKIPPRFWNHYYGG</sequence>
<keyword evidence="1" id="KW-0808">Transferase</keyword>
<dbReference type="EMBL" id="FNBW01000018">
    <property type="protein sequence ID" value="SDG47471.1"/>
    <property type="molecule type" value="Genomic_DNA"/>
</dbReference>
<dbReference type="NCBIfam" id="TIGR04372">
    <property type="entry name" value="glycosyl_04372"/>
    <property type="match status" value="1"/>
</dbReference>
<dbReference type="InterPro" id="IPR030808">
    <property type="entry name" value="Glycosyl_04372"/>
</dbReference>
<dbReference type="Proteomes" id="UP000198615">
    <property type="component" value="Unassembled WGS sequence"/>
</dbReference>
<dbReference type="GO" id="GO:0016740">
    <property type="term" value="F:transferase activity"/>
    <property type="evidence" value="ECO:0007669"/>
    <property type="project" value="UniProtKB-KW"/>
</dbReference>
<dbReference type="OrthoDB" id="5442509at2"/>
<dbReference type="AlphaFoldDB" id="A0A8G2BM05"/>
<protein>
    <submittedName>
        <fullName evidence="1">Putative glycosyltransferase, TIGR04372 family</fullName>
    </submittedName>
</protein>
<evidence type="ECO:0000313" key="2">
    <source>
        <dbReference type="Proteomes" id="UP000198615"/>
    </source>
</evidence>
<keyword evidence="2" id="KW-1185">Reference proteome</keyword>
<proteinExistence type="predicted"/>
<reference evidence="1 2" key="1">
    <citation type="submission" date="2016-10" db="EMBL/GenBank/DDBJ databases">
        <authorList>
            <person name="Varghese N."/>
            <person name="Submissions S."/>
        </authorList>
    </citation>
    <scope>NUCLEOTIDE SEQUENCE [LARGE SCALE GENOMIC DNA]</scope>
    <source>
        <strain evidence="1 2">DSM 18839</strain>
    </source>
</reference>